<comment type="caution">
    <text evidence="1">The sequence shown here is derived from an EMBL/GenBank/DDBJ whole genome shotgun (WGS) entry which is preliminary data.</text>
</comment>
<keyword evidence="2" id="KW-1185">Reference proteome</keyword>
<proteinExistence type="predicted"/>
<accession>A0A1B7HYI5</accession>
<name>A0A1B7HYI5_9ENTR</name>
<sequence>MRGFIFIGIVVFAVIKGCSGGSSSSDSSYHSNDVASSSTPTSQPFVSPDVAKVKAAVPVNMAPADTKPFSASQVCKATIASLFSPMLGDIKAATTKQEGVYRLTYKRRLDGEKYSYDCKLSDDSVIWTETGQSTNRWRGTGNVGYSVAFTVKGSDLIITELYADADNVTHKYALKDFR</sequence>
<organism evidence="1 2">
    <name type="scientific">Buttiauxella noackiae ATCC 51607</name>
    <dbReference type="NCBI Taxonomy" id="1354255"/>
    <lineage>
        <taxon>Bacteria</taxon>
        <taxon>Pseudomonadati</taxon>
        <taxon>Pseudomonadota</taxon>
        <taxon>Gammaproteobacteria</taxon>
        <taxon>Enterobacterales</taxon>
        <taxon>Enterobacteriaceae</taxon>
        <taxon>Buttiauxella</taxon>
    </lineage>
</organism>
<gene>
    <name evidence="1" type="ORF">M979_0473</name>
</gene>
<reference evidence="1 2" key="1">
    <citation type="submission" date="2016-04" db="EMBL/GenBank/DDBJ databases">
        <title>ATOL: Assembling a taxonomically balanced genome-scale reconstruction of the evolutionary history of the Enterobacteriaceae.</title>
        <authorList>
            <person name="Plunkett G.III."/>
            <person name="Neeno-Eckwall E.C."/>
            <person name="Glasner J.D."/>
            <person name="Perna N.T."/>
        </authorList>
    </citation>
    <scope>NUCLEOTIDE SEQUENCE [LARGE SCALE GENOMIC DNA]</scope>
    <source>
        <strain evidence="1 2">ATCC 51607</strain>
    </source>
</reference>
<evidence type="ECO:0000313" key="1">
    <source>
        <dbReference type="EMBL" id="OAT20745.1"/>
    </source>
</evidence>
<dbReference type="Proteomes" id="UP000078286">
    <property type="component" value="Unassembled WGS sequence"/>
</dbReference>
<protein>
    <submittedName>
        <fullName evidence="1">Uncharacterized protein</fullName>
    </submittedName>
</protein>
<dbReference type="EMBL" id="LXEO01000008">
    <property type="protein sequence ID" value="OAT20745.1"/>
    <property type="molecule type" value="Genomic_DNA"/>
</dbReference>
<dbReference type="AlphaFoldDB" id="A0A1B7HYI5"/>
<dbReference type="PATRIC" id="fig|1354255.3.peg.483"/>
<evidence type="ECO:0000313" key="2">
    <source>
        <dbReference type="Proteomes" id="UP000078286"/>
    </source>
</evidence>